<dbReference type="PANTHER" id="PTHR47505:SF1">
    <property type="entry name" value="DNA UTILIZATION PROTEIN YHGH"/>
    <property type="match status" value="1"/>
</dbReference>
<dbReference type="InterPro" id="IPR051910">
    <property type="entry name" value="ComF/GntX_DNA_util-trans"/>
</dbReference>
<dbReference type="InterPro" id="IPR029057">
    <property type="entry name" value="PRTase-like"/>
</dbReference>
<accession>A0ABP5B1R0</accession>
<dbReference type="Pfam" id="PF00156">
    <property type="entry name" value="Pribosyltran"/>
    <property type="match status" value="1"/>
</dbReference>
<dbReference type="InterPro" id="IPR000836">
    <property type="entry name" value="PRTase_dom"/>
</dbReference>
<sequence>MDASTDLRGALQDALALVFPVRCAGCDADDVALCEACALALRPQVTRRIVAGVEVVSGLTFDGVPARVIRSLKHDGRTGLARALAPALRAAADDARSAILVPVPTSRASFRRRGFHVAELVARRCGLRVERLLRATRATADQRGLDQGARRRNVEGSLVARRAAGRRVLVLDDVVTTGATLAEAVRALRAGGADVIGAVCIAATPRKRDAIETPR</sequence>
<dbReference type="SUPFAM" id="SSF53271">
    <property type="entry name" value="PRTase-like"/>
    <property type="match status" value="1"/>
</dbReference>
<dbReference type="CDD" id="cd06223">
    <property type="entry name" value="PRTases_typeI"/>
    <property type="match status" value="1"/>
</dbReference>
<comment type="caution">
    <text evidence="3">The sequence shown here is derived from an EMBL/GenBank/DDBJ whole genome shotgun (WGS) entry which is preliminary data.</text>
</comment>
<evidence type="ECO:0000313" key="4">
    <source>
        <dbReference type="Proteomes" id="UP001501343"/>
    </source>
</evidence>
<comment type="similarity">
    <text evidence="1">Belongs to the ComF/GntX family.</text>
</comment>
<reference evidence="4" key="1">
    <citation type="journal article" date="2019" name="Int. J. Syst. Evol. Microbiol.">
        <title>The Global Catalogue of Microorganisms (GCM) 10K type strain sequencing project: providing services to taxonomists for standard genome sequencing and annotation.</title>
        <authorList>
            <consortium name="The Broad Institute Genomics Platform"/>
            <consortium name="The Broad Institute Genome Sequencing Center for Infectious Disease"/>
            <person name="Wu L."/>
            <person name="Ma J."/>
        </authorList>
    </citation>
    <scope>NUCLEOTIDE SEQUENCE [LARGE SCALE GENOMIC DNA]</scope>
    <source>
        <strain evidence="4">JCM 14900</strain>
    </source>
</reference>
<dbReference type="RefSeq" id="WP_248150467.1">
    <property type="nucleotide sequence ID" value="NZ_BAAAOF010000003.1"/>
</dbReference>
<keyword evidence="4" id="KW-1185">Reference proteome</keyword>
<proteinExistence type="inferred from homology"/>
<organism evidence="3 4">
    <name type="scientific">Microbacterium aoyamense</name>
    <dbReference type="NCBI Taxonomy" id="344166"/>
    <lineage>
        <taxon>Bacteria</taxon>
        <taxon>Bacillati</taxon>
        <taxon>Actinomycetota</taxon>
        <taxon>Actinomycetes</taxon>
        <taxon>Micrococcales</taxon>
        <taxon>Microbacteriaceae</taxon>
        <taxon>Microbacterium</taxon>
    </lineage>
</organism>
<dbReference type="Gene3D" id="3.40.50.2020">
    <property type="match status" value="1"/>
</dbReference>
<evidence type="ECO:0000256" key="1">
    <source>
        <dbReference type="ARBA" id="ARBA00008007"/>
    </source>
</evidence>
<dbReference type="EMBL" id="BAAAOF010000003">
    <property type="protein sequence ID" value="GAA1926146.1"/>
    <property type="molecule type" value="Genomic_DNA"/>
</dbReference>
<gene>
    <name evidence="3" type="ORF">GCM10009775_17930</name>
</gene>
<protein>
    <submittedName>
        <fullName evidence="3">ComF family protein</fullName>
    </submittedName>
</protein>
<evidence type="ECO:0000313" key="3">
    <source>
        <dbReference type="EMBL" id="GAA1926146.1"/>
    </source>
</evidence>
<dbReference type="Proteomes" id="UP001501343">
    <property type="component" value="Unassembled WGS sequence"/>
</dbReference>
<name>A0ABP5B1R0_9MICO</name>
<feature type="domain" description="Phosphoribosyltransferase" evidence="2">
    <location>
        <begin position="112"/>
        <end position="212"/>
    </location>
</feature>
<dbReference type="PANTHER" id="PTHR47505">
    <property type="entry name" value="DNA UTILIZATION PROTEIN YHGH"/>
    <property type="match status" value="1"/>
</dbReference>
<evidence type="ECO:0000259" key="2">
    <source>
        <dbReference type="Pfam" id="PF00156"/>
    </source>
</evidence>